<dbReference type="KEGG" id="bbig:BBBOND_0310010"/>
<accession>A0A061D976</accession>
<protein>
    <submittedName>
        <fullName evidence="2">Uncharacterized protein</fullName>
    </submittedName>
</protein>
<feature type="region of interest" description="Disordered" evidence="1">
    <location>
        <begin position="144"/>
        <end position="209"/>
    </location>
</feature>
<name>A0A061D976_BABBI</name>
<dbReference type="EMBL" id="LK391709">
    <property type="protein sequence ID" value="CDR97098.1"/>
    <property type="molecule type" value="Genomic_DNA"/>
</dbReference>
<dbReference type="VEuPathDB" id="PiroplasmaDB:BBBOND_0310010"/>
<reference evidence="3" key="1">
    <citation type="journal article" date="2014" name="Nucleic Acids Res.">
        <title>The evolutionary dynamics of variant antigen genes in Babesia reveal a history of genomic innovation underlying host-parasite interaction.</title>
        <authorList>
            <person name="Jackson A.P."/>
            <person name="Otto T.D."/>
            <person name="Darby A."/>
            <person name="Ramaprasad A."/>
            <person name="Xia D."/>
            <person name="Echaide I.E."/>
            <person name="Farber M."/>
            <person name="Gahlot S."/>
            <person name="Gamble J."/>
            <person name="Gupta D."/>
            <person name="Gupta Y."/>
            <person name="Jackson L."/>
            <person name="Malandrin L."/>
            <person name="Malas T.B."/>
            <person name="Moussa E."/>
            <person name="Nair M."/>
            <person name="Reid A.J."/>
            <person name="Sanders M."/>
            <person name="Sharma J."/>
            <person name="Tracey A."/>
            <person name="Quail M.A."/>
            <person name="Weir W."/>
            <person name="Wastling J.M."/>
            <person name="Hall N."/>
            <person name="Willadsen P."/>
            <person name="Lingelbach K."/>
            <person name="Shiels B."/>
            <person name="Tait A."/>
            <person name="Berriman M."/>
            <person name="Allred D.R."/>
            <person name="Pain A."/>
        </authorList>
    </citation>
    <scope>NUCLEOTIDE SEQUENCE [LARGE SCALE GENOMIC DNA]</scope>
    <source>
        <strain evidence="3">Bond</strain>
    </source>
</reference>
<dbReference type="RefSeq" id="XP_012769284.1">
    <property type="nucleotide sequence ID" value="XM_012913830.1"/>
</dbReference>
<dbReference type="GeneID" id="24565639"/>
<keyword evidence="3" id="KW-1185">Reference proteome</keyword>
<organism evidence="2 3">
    <name type="scientific">Babesia bigemina</name>
    <dbReference type="NCBI Taxonomy" id="5866"/>
    <lineage>
        <taxon>Eukaryota</taxon>
        <taxon>Sar</taxon>
        <taxon>Alveolata</taxon>
        <taxon>Apicomplexa</taxon>
        <taxon>Aconoidasida</taxon>
        <taxon>Piroplasmida</taxon>
        <taxon>Babesiidae</taxon>
        <taxon>Babesia</taxon>
    </lineage>
</organism>
<dbReference type="Proteomes" id="UP000033188">
    <property type="component" value="Chromosome 3"/>
</dbReference>
<dbReference type="AlphaFoldDB" id="A0A061D976"/>
<evidence type="ECO:0000313" key="2">
    <source>
        <dbReference type="EMBL" id="CDR97098.1"/>
    </source>
</evidence>
<evidence type="ECO:0000313" key="3">
    <source>
        <dbReference type="Proteomes" id="UP000033188"/>
    </source>
</evidence>
<proteinExistence type="predicted"/>
<sequence>MVMLLRDLSPVIQLSIGRVHYLFPLPDINYLLLSAAQPPILHNMWMTVRRKITSKTQRNKLLQKKSSDDRKISEAIHGARDRIEKYEREAENRFKSELRTKEIIERIRKRNEKQMQAANELDKNLEKTTEDIWKTQLQQNVEHIENDVKNEDAKKRLQQKRSEQKKKLEQQNISVDPPTSTVAAIPSQPGSPAPGLTPQPTGGRNAHGRDYYELRGRDRGQGDYIILGGKAIEDQSYEQHEKERKQKAAEERKKLWDLETKREEDRLREAMQRGLLDDVMEEVFDNDEMIVDVKGVVDIDVEGTDVSGGGYTALFTIEQRPLVNAEDESHSIDSQVVGVDESQLVFPVDGEEVKEKIGDEEGGLDDDKAVVIDGTMVSDADHAIFRHYGEIVVDIGGNEVTEKCDKQKDEERRMQLLYQNHHNHAKSLDGQPVPDPTDLILRQQEVTNMRRAYKEEEKRQRMKD</sequence>
<feature type="compositionally biased region" description="Polar residues" evidence="1">
    <location>
        <begin position="170"/>
        <end position="182"/>
    </location>
</feature>
<gene>
    <name evidence="2" type="ORF">BBBOND_0310010</name>
</gene>
<evidence type="ECO:0000256" key="1">
    <source>
        <dbReference type="SAM" id="MobiDB-lite"/>
    </source>
</evidence>
<feature type="compositionally biased region" description="Basic and acidic residues" evidence="1">
    <location>
        <begin position="144"/>
        <end position="169"/>
    </location>
</feature>